<dbReference type="EMBL" id="JAYMYQ010000001">
    <property type="protein sequence ID" value="KAK7362207.1"/>
    <property type="molecule type" value="Genomic_DNA"/>
</dbReference>
<protein>
    <submittedName>
        <fullName evidence="1">Uncharacterized protein</fullName>
    </submittedName>
</protein>
<evidence type="ECO:0000313" key="2">
    <source>
        <dbReference type="Proteomes" id="UP001367508"/>
    </source>
</evidence>
<comment type="caution">
    <text evidence="1">The sequence shown here is derived from an EMBL/GenBank/DDBJ whole genome shotgun (WGS) entry which is preliminary data.</text>
</comment>
<reference evidence="1 2" key="1">
    <citation type="submission" date="2024-01" db="EMBL/GenBank/DDBJ databases">
        <title>The genomes of 5 underutilized Papilionoideae crops provide insights into root nodulation and disease resistanc.</title>
        <authorList>
            <person name="Jiang F."/>
        </authorList>
    </citation>
    <scope>NUCLEOTIDE SEQUENCE [LARGE SCALE GENOMIC DNA]</scope>
    <source>
        <strain evidence="1">LVBAO_FW01</strain>
        <tissue evidence="1">Leaves</tissue>
    </source>
</reference>
<name>A0AAN9R7N4_CANGL</name>
<gene>
    <name evidence="1" type="ORF">VNO77_04313</name>
</gene>
<organism evidence="1 2">
    <name type="scientific">Canavalia gladiata</name>
    <name type="common">Sword bean</name>
    <name type="synonym">Dolichos gladiatus</name>
    <dbReference type="NCBI Taxonomy" id="3824"/>
    <lineage>
        <taxon>Eukaryota</taxon>
        <taxon>Viridiplantae</taxon>
        <taxon>Streptophyta</taxon>
        <taxon>Embryophyta</taxon>
        <taxon>Tracheophyta</taxon>
        <taxon>Spermatophyta</taxon>
        <taxon>Magnoliopsida</taxon>
        <taxon>eudicotyledons</taxon>
        <taxon>Gunneridae</taxon>
        <taxon>Pentapetalae</taxon>
        <taxon>rosids</taxon>
        <taxon>fabids</taxon>
        <taxon>Fabales</taxon>
        <taxon>Fabaceae</taxon>
        <taxon>Papilionoideae</taxon>
        <taxon>50 kb inversion clade</taxon>
        <taxon>NPAAA clade</taxon>
        <taxon>indigoferoid/millettioid clade</taxon>
        <taxon>Phaseoleae</taxon>
        <taxon>Canavalia</taxon>
    </lineage>
</organism>
<evidence type="ECO:0000313" key="1">
    <source>
        <dbReference type="EMBL" id="KAK7362207.1"/>
    </source>
</evidence>
<accession>A0AAN9R7N4</accession>
<dbReference type="AlphaFoldDB" id="A0AAN9R7N4"/>
<proteinExistence type="predicted"/>
<sequence>MGSLPLEAGSTLPPSQWDFRVEKINGGTERGSWQQRIVDGSRGHTRPSKLLDAVCAMVGPFRRTTLFPSIKVRRLSWIMKLEVLLQFNARSRHLSEIHAKLHVRIIRMGG</sequence>
<keyword evidence="2" id="KW-1185">Reference proteome</keyword>
<dbReference type="Proteomes" id="UP001367508">
    <property type="component" value="Unassembled WGS sequence"/>
</dbReference>